<keyword evidence="2" id="KW-1185">Reference proteome</keyword>
<evidence type="ECO:0000313" key="1">
    <source>
        <dbReference type="EMBL" id="CUU59668.1"/>
    </source>
</evidence>
<evidence type="ECO:0000313" key="2">
    <source>
        <dbReference type="Proteomes" id="UP000198802"/>
    </source>
</evidence>
<protein>
    <recommendedName>
        <fullName evidence="3">Iron-containing redox enzyme</fullName>
    </recommendedName>
</protein>
<name>A0A0S4QWD2_9ACTN</name>
<evidence type="ECO:0008006" key="3">
    <source>
        <dbReference type="Google" id="ProtNLM"/>
    </source>
</evidence>
<dbReference type="InterPro" id="IPR016084">
    <property type="entry name" value="Haem_Oase-like_multi-hlx"/>
</dbReference>
<dbReference type="EMBL" id="FAOZ01000030">
    <property type="protein sequence ID" value="CUU59668.1"/>
    <property type="molecule type" value="Genomic_DNA"/>
</dbReference>
<reference evidence="2" key="1">
    <citation type="submission" date="2015-11" db="EMBL/GenBank/DDBJ databases">
        <authorList>
            <person name="Varghese N."/>
        </authorList>
    </citation>
    <scope>NUCLEOTIDE SEQUENCE [LARGE SCALE GENOMIC DNA]</scope>
    <source>
        <strain evidence="2">DSM 45899</strain>
    </source>
</reference>
<gene>
    <name evidence="1" type="ORF">Ga0074812_13048</name>
</gene>
<dbReference type="Gene3D" id="1.20.910.10">
    <property type="entry name" value="Heme oxygenase-like"/>
    <property type="match status" value="1"/>
</dbReference>
<accession>A0A0S4QWD2</accession>
<dbReference type="Proteomes" id="UP000198802">
    <property type="component" value="Unassembled WGS sequence"/>
</dbReference>
<dbReference type="Pfam" id="PF14518">
    <property type="entry name" value="Haem_oxygenas_2"/>
    <property type="match status" value="1"/>
</dbReference>
<organism evidence="1 2">
    <name type="scientific">Parafrankia irregularis</name>
    <dbReference type="NCBI Taxonomy" id="795642"/>
    <lineage>
        <taxon>Bacteria</taxon>
        <taxon>Bacillati</taxon>
        <taxon>Actinomycetota</taxon>
        <taxon>Actinomycetes</taxon>
        <taxon>Frankiales</taxon>
        <taxon>Frankiaceae</taxon>
        <taxon>Parafrankia</taxon>
    </lineage>
</organism>
<dbReference type="RefSeq" id="WP_091283903.1">
    <property type="nucleotide sequence ID" value="NZ_FAOZ01000030.1"/>
</dbReference>
<dbReference type="SUPFAM" id="SSF48613">
    <property type="entry name" value="Heme oxygenase-like"/>
    <property type="match status" value="1"/>
</dbReference>
<sequence length="251" mass="29167">MQTSNRLTHSALLRRKPFLSSADSARAKQDIDAFLDAKIEEWNATVPFARHLEGTEIHMQYYRQTLIEHAWRIRLMRTAQSYALHKITRVNAEAAKLYAAYQDEEMLHDVLFMKDAEKVGLSAEDIFATEPNLYTRLLAGYLYFVAEHEKVLGVICYSYLVEYTTQKITPKQIKAMRTSLGKDMIVGQAAHLNTDLVEDHTQDMWNILSLFVEGEQDIVDIKRYFDEIQELLRQFFVDIYERFGTAELQSA</sequence>
<dbReference type="AlphaFoldDB" id="A0A0S4QWD2"/>
<proteinExistence type="predicted"/>